<dbReference type="Pfam" id="PF24892">
    <property type="entry name" value="UTP6_C"/>
    <property type="match status" value="1"/>
</dbReference>
<dbReference type="SMART" id="SM00386">
    <property type="entry name" value="HAT"/>
    <property type="match status" value="5"/>
</dbReference>
<dbReference type="OrthoDB" id="28112at2759"/>
<dbReference type="GO" id="GO:0030515">
    <property type="term" value="F:snoRNA binding"/>
    <property type="evidence" value="ECO:0007669"/>
    <property type="project" value="InterPro"/>
</dbReference>
<keyword evidence="10" id="KW-1185">Reference proteome</keyword>
<evidence type="ECO:0000256" key="5">
    <source>
        <dbReference type="ARBA" id="ARBA00023242"/>
    </source>
</evidence>
<evidence type="ECO:0000259" key="6">
    <source>
        <dbReference type="Pfam" id="PF08640"/>
    </source>
</evidence>
<evidence type="ECO:0000313" key="8">
    <source>
        <dbReference type="EMBL" id="KAF7490430.1"/>
    </source>
</evidence>
<evidence type="ECO:0000313" key="10">
    <source>
        <dbReference type="Proteomes" id="UP000070412"/>
    </source>
</evidence>
<evidence type="ECO:0000256" key="4">
    <source>
        <dbReference type="ARBA" id="ARBA00022737"/>
    </source>
</evidence>
<dbReference type="Gene3D" id="1.25.40.10">
    <property type="entry name" value="Tetratricopeptide repeat domain"/>
    <property type="match status" value="2"/>
</dbReference>
<comment type="subcellular location">
    <subcellularLocation>
        <location evidence="1">Nucleus</location>
        <location evidence="1">Nucleolus</location>
    </subcellularLocation>
</comment>
<keyword evidence="3" id="KW-0698">rRNA processing</keyword>
<accession>A0A834R688</accession>
<evidence type="ECO:0000256" key="1">
    <source>
        <dbReference type="ARBA" id="ARBA00004604"/>
    </source>
</evidence>
<evidence type="ECO:0000256" key="2">
    <source>
        <dbReference type="ARBA" id="ARBA00010734"/>
    </source>
</evidence>
<evidence type="ECO:0000259" key="7">
    <source>
        <dbReference type="Pfam" id="PF24892"/>
    </source>
</evidence>
<dbReference type="EMBL" id="WVUK01000062">
    <property type="protein sequence ID" value="KAF7490430.1"/>
    <property type="molecule type" value="Genomic_DNA"/>
</dbReference>
<sequence length="630" mass="75731">MAETVHKIFENSIHDLAILEQYGIFDSGEIKSILNRRQEFEYRLRKVKKNKDDFLLYIAYEESLFKLIRMRREKSETIVNQAVIENRFILYIRRLFEFTIKKFPSDLSLWLSYINFCQTYKLFNLVTKIYFRLLHFRNDPWIYVQFAKFEFEIRSSAERARKVFEQGVAFNCDAIEIWLEYFRFELLNCAKEKKLMEKNDSLQDDSQNKGENIEPNLNLSDNSAMKIYERFSSKHDNFDVLSKFVKISEKVYCKTAEAIEALILSKLVEKFSHLEELWNLRALNKMAQFKRTLGLSSEEDKILKSKKFCMMQAMKIFESALRKFNSPTMWEYYYRFRFQCLKIDSYKDCTEEIVSLLYSIENSWSSNKITPEIFQLWIKLYYTCFKTNCLAMQRLAKILLDANQRWPNDFEIAFFVGCFLTKLPENQRMTQKFFDDCFRRIHCEIKSTNVDLAINLIELYIDWSIQKKISATKVSKIVTDLNNNIQNYPRKMSEYFKPKLLAIYYHLFGIKKTRLFYEQNKSCPPITKQFFYKMSEIEAHWIEMLEEPETTTATRSNNQNDCNRIKIYDDLIHFFGPDDVQIWLDYIQLVWDDDLSKANNLYQQALKTLNPLQCDQFIRQYSLIKSNRMK</sequence>
<reference evidence="8" key="2">
    <citation type="submission" date="2020-01" db="EMBL/GenBank/DDBJ databases">
        <authorList>
            <person name="Korhonen P.K.K."/>
            <person name="Guangxu M.G."/>
            <person name="Wang T.W."/>
            <person name="Stroehlein A.J.S."/>
            <person name="Young N.D."/>
            <person name="Ang C.-S.A."/>
            <person name="Fernando D.W.F."/>
            <person name="Lu H.L."/>
            <person name="Taylor S.T."/>
            <person name="Ehtesham M.E.M."/>
            <person name="Najaraj S.H.N."/>
            <person name="Harsha G.H.G."/>
            <person name="Madugundu A.M."/>
            <person name="Renuse S.R."/>
            <person name="Holt D.H."/>
            <person name="Pandey A.P."/>
            <person name="Papenfuss A.P."/>
            <person name="Gasser R.B.G."/>
            <person name="Fischer K.F."/>
        </authorList>
    </citation>
    <scope>NUCLEOTIDE SEQUENCE</scope>
    <source>
        <strain evidence="8">SSS_KF_BRIS2020</strain>
    </source>
</reference>
<proteinExistence type="inferred from homology"/>
<dbReference type="Pfam" id="PF08640">
    <property type="entry name" value="U3_assoc_6"/>
    <property type="match status" value="1"/>
</dbReference>
<dbReference type="SUPFAM" id="SSF48452">
    <property type="entry name" value="TPR-like"/>
    <property type="match status" value="1"/>
</dbReference>
<protein>
    <submittedName>
        <fullName evidence="8">U3 small nucleolar RNA-associated protein 6 -like protein</fullName>
    </submittedName>
</protein>
<keyword evidence="5" id="KW-0539">Nucleus</keyword>
<dbReference type="InterPro" id="IPR013949">
    <property type="entry name" value="Utp6"/>
</dbReference>
<keyword evidence="4" id="KW-0677">Repeat</keyword>
<evidence type="ECO:0000256" key="3">
    <source>
        <dbReference type="ARBA" id="ARBA00022552"/>
    </source>
</evidence>
<dbReference type="InterPro" id="IPR003107">
    <property type="entry name" value="HAT"/>
</dbReference>
<feature type="domain" description="U3 small nucleolar RNA-associated protein 6 homolog C-terminal" evidence="7">
    <location>
        <begin position="313"/>
        <end position="609"/>
    </location>
</feature>
<dbReference type="PANTHER" id="PTHR23271">
    <property type="entry name" value="HEPATOCELLULAR CARCINOMA-ASSOCIATED ANTIGEN 66"/>
    <property type="match status" value="1"/>
</dbReference>
<dbReference type="PANTHER" id="PTHR23271:SF1">
    <property type="entry name" value="U3 SMALL NUCLEOLAR RNA-ASSOCIATED PROTEIN 6 HOMOLOG"/>
    <property type="match status" value="1"/>
</dbReference>
<organism evidence="8">
    <name type="scientific">Sarcoptes scabiei</name>
    <name type="common">Itch mite</name>
    <name type="synonym">Acarus scabiei</name>
    <dbReference type="NCBI Taxonomy" id="52283"/>
    <lineage>
        <taxon>Eukaryota</taxon>
        <taxon>Metazoa</taxon>
        <taxon>Ecdysozoa</taxon>
        <taxon>Arthropoda</taxon>
        <taxon>Chelicerata</taxon>
        <taxon>Arachnida</taxon>
        <taxon>Acari</taxon>
        <taxon>Acariformes</taxon>
        <taxon>Sarcoptiformes</taxon>
        <taxon>Astigmata</taxon>
        <taxon>Psoroptidia</taxon>
        <taxon>Sarcoptoidea</taxon>
        <taxon>Sarcoptidae</taxon>
        <taxon>Sarcoptinae</taxon>
        <taxon>Sarcoptes</taxon>
    </lineage>
</organism>
<dbReference type="AlphaFoldDB" id="A0A834R688"/>
<dbReference type="InterPro" id="IPR011990">
    <property type="entry name" value="TPR-like_helical_dom_sf"/>
</dbReference>
<gene>
    <name evidence="8" type="ORF">SSS_5885</name>
</gene>
<evidence type="ECO:0000313" key="9">
    <source>
        <dbReference type="EnsemblMetazoa" id="KAF7490430.1"/>
    </source>
</evidence>
<dbReference type="GO" id="GO:0000462">
    <property type="term" value="P:maturation of SSU-rRNA from tricistronic rRNA transcript (SSU-rRNA, 5.8S rRNA, LSU-rRNA)"/>
    <property type="evidence" value="ECO:0007669"/>
    <property type="project" value="InterPro"/>
</dbReference>
<dbReference type="InterPro" id="IPR056907">
    <property type="entry name" value="UTP6_C"/>
</dbReference>
<reference evidence="9" key="3">
    <citation type="submission" date="2022-06" db="UniProtKB">
        <authorList>
            <consortium name="EnsemblMetazoa"/>
        </authorList>
    </citation>
    <scope>IDENTIFICATION</scope>
</reference>
<comment type="similarity">
    <text evidence="2">Belongs to the UTP6 family.</text>
</comment>
<dbReference type="EnsemblMetazoa" id="SSS_5885s_mrna">
    <property type="protein sequence ID" value="KAF7490430.1"/>
    <property type="gene ID" value="SSS_5885"/>
</dbReference>
<name>A0A834R688_SARSC</name>
<dbReference type="GO" id="GO:0032040">
    <property type="term" value="C:small-subunit processome"/>
    <property type="evidence" value="ECO:0007669"/>
    <property type="project" value="TreeGrafter"/>
</dbReference>
<feature type="domain" description="U3 small nucleolar RNA-associated protein 6 N-terminal" evidence="6">
    <location>
        <begin position="10"/>
        <end position="78"/>
    </location>
</feature>
<dbReference type="InterPro" id="IPR055347">
    <property type="entry name" value="UTP6_N"/>
</dbReference>
<dbReference type="Proteomes" id="UP000070412">
    <property type="component" value="Unassembled WGS sequence"/>
</dbReference>
<reference evidence="10" key="1">
    <citation type="journal article" date="2020" name="PLoS Negl. Trop. Dis.">
        <title>High-quality nuclear genome for Sarcoptes scabiei-A critical resource for a neglected parasite.</title>
        <authorList>
            <person name="Korhonen P.K."/>
            <person name="Gasser R.B."/>
            <person name="Ma G."/>
            <person name="Wang T."/>
            <person name="Stroehlein A.J."/>
            <person name="Young N.D."/>
            <person name="Ang C.S."/>
            <person name="Fernando D.D."/>
            <person name="Lu H.C."/>
            <person name="Taylor S."/>
            <person name="Reynolds S.L."/>
            <person name="Mofiz E."/>
            <person name="Najaraj S.H."/>
            <person name="Gowda H."/>
            <person name="Madugundu A."/>
            <person name="Renuse S."/>
            <person name="Holt D."/>
            <person name="Pandey A."/>
            <person name="Papenfuss A.T."/>
            <person name="Fischer K."/>
        </authorList>
    </citation>
    <scope>NUCLEOTIDE SEQUENCE [LARGE SCALE GENOMIC DNA]</scope>
</reference>
<dbReference type="GO" id="GO:0034388">
    <property type="term" value="C:Pwp2p-containing subcomplex of 90S preribosome"/>
    <property type="evidence" value="ECO:0007669"/>
    <property type="project" value="TreeGrafter"/>
</dbReference>